<dbReference type="RefSeq" id="WP_171626058.1">
    <property type="nucleotide sequence ID" value="NZ_JABBPG010000003.1"/>
</dbReference>
<dbReference type="GO" id="GO:0035312">
    <property type="term" value="F:5'-3' DNA exonuclease activity"/>
    <property type="evidence" value="ECO:0007669"/>
    <property type="project" value="TreeGrafter"/>
</dbReference>
<name>A0A849VBI6_9GAMM</name>
<feature type="domain" description="Polymerase/histidinol phosphatase N-terminal" evidence="1">
    <location>
        <begin position="4"/>
        <end position="71"/>
    </location>
</feature>
<dbReference type="InterPro" id="IPR003141">
    <property type="entry name" value="Pol/His_phosphatase_N"/>
</dbReference>
<dbReference type="GO" id="GO:0004534">
    <property type="term" value="F:5'-3' RNA exonuclease activity"/>
    <property type="evidence" value="ECO:0007669"/>
    <property type="project" value="TreeGrafter"/>
</dbReference>
<protein>
    <submittedName>
        <fullName evidence="2">PHP domain-containing protein</fullName>
    </submittedName>
</protein>
<keyword evidence="3" id="KW-1185">Reference proteome</keyword>
<comment type="caution">
    <text evidence="2">The sequence shown here is derived from an EMBL/GenBank/DDBJ whole genome shotgun (WGS) entry which is preliminary data.</text>
</comment>
<accession>A0A849VBI6</accession>
<proteinExistence type="predicted"/>
<dbReference type="InterPro" id="IPR016195">
    <property type="entry name" value="Pol/histidinol_Pase-like"/>
</dbReference>
<dbReference type="NCBIfam" id="NF047791">
    <property type="entry name" value="RNaseRnm"/>
    <property type="match status" value="1"/>
</dbReference>
<dbReference type="InterPro" id="IPR052018">
    <property type="entry name" value="PHP_domain"/>
</dbReference>
<reference evidence="2 3" key="1">
    <citation type="submission" date="2020-04" db="EMBL/GenBank/DDBJ databases">
        <title>Pseudoalteromonas caenipelagi sp. nov., isolated from a tidal flat.</title>
        <authorList>
            <person name="Park S."/>
            <person name="Yoon J.-H."/>
        </authorList>
    </citation>
    <scope>NUCLEOTIDE SEQUENCE [LARGE SCALE GENOMIC DNA]</scope>
    <source>
        <strain evidence="2 3">JBTF-M23</strain>
    </source>
</reference>
<dbReference type="Gene3D" id="1.10.150.650">
    <property type="match status" value="1"/>
</dbReference>
<dbReference type="Proteomes" id="UP000586305">
    <property type="component" value="Unassembled WGS sequence"/>
</dbReference>
<dbReference type="EMBL" id="JABBPG010000003">
    <property type="protein sequence ID" value="NOU50999.1"/>
    <property type="molecule type" value="Genomic_DNA"/>
</dbReference>
<dbReference type="Pfam" id="PF02811">
    <property type="entry name" value="PHP"/>
    <property type="match status" value="1"/>
</dbReference>
<dbReference type="PANTHER" id="PTHR42924">
    <property type="entry name" value="EXONUCLEASE"/>
    <property type="match status" value="1"/>
</dbReference>
<gene>
    <name evidence="2" type="ORF">HG263_10690</name>
</gene>
<dbReference type="AlphaFoldDB" id="A0A849VBI6"/>
<evidence type="ECO:0000259" key="1">
    <source>
        <dbReference type="SMART" id="SM00481"/>
    </source>
</evidence>
<evidence type="ECO:0000313" key="3">
    <source>
        <dbReference type="Proteomes" id="UP000586305"/>
    </source>
</evidence>
<dbReference type="SUPFAM" id="SSF89550">
    <property type="entry name" value="PHP domain-like"/>
    <property type="match status" value="1"/>
</dbReference>
<dbReference type="Gene3D" id="3.20.20.140">
    <property type="entry name" value="Metal-dependent hydrolases"/>
    <property type="match status" value="1"/>
</dbReference>
<dbReference type="SMART" id="SM00481">
    <property type="entry name" value="POLIIIAc"/>
    <property type="match status" value="1"/>
</dbReference>
<dbReference type="InterPro" id="IPR004013">
    <property type="entry name" value="PHP_dom"/>
</dbReference>
<sequence length="284" mass="31797">MIKYDLHSHTTFSDGRLSVAELLERATEKGVDVLAITDHDTTAAITPARHYIKEHALNLELISGVEISTKWQSFEIHIVGLSVDIANPKLTALLQTQQAKREARAKEIGQRLAKRGYEGIYDRAKELAASAEITRAHFAAALVERGVAKDIQGVFKKFLARNKTGYVPSQWCDMATAIDAIKTAGGVSVLAHPARYQMSSKWLRKLLNEFKSVGGQAMEVAQPQQAPCERQFLGQLSQEYGLLASQGSDFHYPMPWLELGKNLYLPKDCQGVWQFWQTDEERLQ</sequence>
<dbReference type="PANTHER" id="PTHR42924:SF3">
    <property type="entry name" value="POLYMERASE_HISTIDINOL PHOSPHATASE N-TERMINAL DOMAIN-CONTAINING PROTEIN"/>
    <property type="match status" value="1"/>
</dbReference>
<dbReference type="CDD" id="cd07438">
    <property type="entry name" value="PHP_HisPPase_AMP"/>
    <property type="match status" value="1"/>
</dbReference>
<evidence type="ECO:0000313" key="2">
    <source>
        <dbReference type="EMBL" id="NOU50999.1"/>
    </source>
</evidence>
<organism evidence="2 3">
    <name type="scientific">Pseudoalteromonas caenipelagi</name>
    <dbReference type="NCBI Taxonomy" id="2726988"/>
    <lineage>
        <taxon>Bacteria</taxon>
        <taxon>Pseudomonadati</taxon>
        <taxon>Pseudomonadota</taxon>
        <taxon>Gammaproteobacteria</taxon>
        <taxon>Alteromonadales</taxon>
        <taxon>Pseudoalteromonadaceae</taxon>
        <taxon>Pseudoalteromonas</taxon>
    </lineage>
</organism>